<keyword evidence="3 5" id="KW-0378">Hydrolase</keyword>
<dbReference type="InterPro" id="IPR015500">
    <property type="entry name" value="Peptidase_S8_subtilisin-rel"/>
</dbReference>
<evidence type="ECO:0000256" key="3">
    <source>
        <dbReference type="ARBA" id="ARBA00022801"/>
    </source>
</evidence>
<dbReference type="PROSITE" id="PS51892">
    <property type="entry name" value="SUBTILASE"/>
    <property type="match status" value="1"/>
</dbReference>
<evidence type="ECO:0000256" key="5">
    <source>
        <dbReference type="PROSITE-ProRule" id="PRU01240"/>
    </source>
</evidence>
<dbReference type="PANTHER" id="PTHR43806:SF11">
    <property type="entry name" value="CEREVISIN-RELATED"/>
    <property type="match status" value="1"/>
</dbReference>
<feature type="transmembrane region" description="Helical" evidence="6">
    <location>
        <begin position="391"/>
        <end position="412"/>
    </location>
</feature>
<sequence>MIDDAGSTLTAELSAYHPLWHLKRINWLEGFGASVPEDEPITTRVFLIDTGVHVGHPYLSKAIDAQLAIDFSALPFGLRYVDGINKPIEFDPEILDHLPLSANDKATISQLMQRASGKLCKAPLETALHTAFPSHGTACAGLIGARMPGFFTDPLPSLTDGKPALAVPYWGVDPLSTIIPVSTSLNPTPGQLILALVYALQNQADVIHLPRGISVAWMSDNGEYDNPGLSLKTDQDEAEWEALEALLFAISRTVPIVCAAGNSGENSLAYPANLSLEDKGENGIISVGALSSAGFRSSYSNYGPGLTVVAPSDDATVFNRYQIRINELGRRYRLHDYAGYVGAGLPRVDFSREAILSTDIPGQNGYTGYSPLGYDEDDDTFAHANDPLQGAFTLFGGTSAASSIVAGVVALMTRRAKMKGQILSGPQLKQILRATARGTPADTKADDINGDKASLELLFGSGLVDAGKAVGKIGA</sequence>
<keyword evidence="4 5" id="KW-0720">Serine protease</keyword>
<evidence type="ECO:0000313" key="8">
    <source>
        <dbReference type="EMBL" id="MFC3324740.1"/>
    </source>
</evidence>
<feature type="active site" description="Charge relay system" evidence="5">
    <location>
        <position position="49"/>
    </location>
</feature>
<dbReference type="PRINTS" id="PR00723">
    <property type="entry name" value="SUBTILISIN"/>
</dbReference>
<accession>A0ABV7MSQ2</accession>
<dbReference type="InterPro" id="IPR036852">
    <property type="entry name" value="Peptidase_S8/S53_dom_sf"/>
</dbReference>
<comment type="caution">
    <text evidence="8">The sequence shown here is derived from an EMBL/GenBank/DDBJ whole genome shotgun (WGS) entry which is preliminary data.</text>
</comment>
<dbReference type="SUPFAM" id="SSF52743">
    <property type="entry name" value="Subtilisin-like"/>
    <property type="match status" value="1"/>
</dbReference>
<comment type="similarity">
    <text evidence="1 5">Belongs to the peptidase S8 family.</text>
</comment>
<dbReference type="Pfam" id="PF00082">
    <property type="entry name" value="Peptidase_S8"/>
    <property type="match status" value="1"/>
</dbReference>
<name>A0ABV7MSQ2_9HYPH</name>
<dbReference type="PANTHER" id="PTHR43806">
    <property type="entry name" value="PEPTIDASE S8"/>
    <property type="match status" value="1"/>
</dbReference>
<dbReference type="InterPro" id="IPR050131">
    <property type="entry name" value="Peptidase_S8_subtilisin-like"/>
</dbReference>
<keyword evidence="9" id="KW-1185">Reference proteome</keyword>
<organism evidence="8 9">
    <name type="scientific">Mesorhizobium cantuariense</name>
    <dbReference type="NCBI Taxonomy" id="1300275"/>
    <lineage>
        <taxon>Bacteria</taxon>
        <taxon>Pseudomonadati</taxon>
        <taxon>Pseudomonadota</taxon>
        <taxon>Alphaproteobacteria</taxon>
        <taxon>Hyphomicrobiales</taxon>
        <taxon>Phyllobacteriaceae</taxon>
        <taxon>Mesorhizobium</taxon>
    </lineage>
</organism>
<evidence type="ECO:0000259" key="7">
    <source>
        <dbReference type="Pfam" id="PF00082"/>
    </source>
</evidence>
<keyword evidence="6" id="KW-0812">Transmembrane</keyword>
<dbReference type="Gene3D" id="3.40.50.200">
    <property type="entry name" value="Peptidase S8/S53 domain"/>
    <property type="match status" value="1"/>
</dbReference>
<feature type="domain" description="Peptidase S8/S53" evidence="7">
    <location>
        <begin position="45"/>
        <end position="443"/>
    </location>
</feature>
<dbReference type="EMBL" id="JBHRVD010000001">
    <property type="protein sequence ID" value="MFC3324740.1"/>
    <property type="molecule type" value="Genomic_DNA"/>
</dbReference>
<feature type="active site" description="Charge relay system" evidence="5">
    <location>
        <position position="135"/>
    </location>
</feature>
<reference evidence="9" key="1">
    <citation type="journal article" date="2019" name="Int. J. Syst. Evol. Microbiol.">
        <title>The Global Catalogue of Microorganisms (GCM) 10K type strain sequencing project: providing services to taxonomists for standard genome sequencing and annotation.</title>
        <authorList>
            <consortium name="The Broad Institute Genomics Platform"/>
            <consortium name="The Broad Institute Genome Sequencing Center for Infectious Disease"/>
            <person name="Wu L."/>
            <person name="Ma J."/>
        </authorList>
    </citation>
    <scope>NUCLEOTIDE SEQUENCE [LARGE SCALE GENOMIC DNA]</scope>
    <source>
        <strain evidence="9">ICMP 19515</strain>
    </source>
</reference>
<keyword evidence="6" id="KW-1133">Transmembrane helix</keyword>
<dbReference type="InterPro" id="IPR000209">
    <property type="entry name" value="Peptidase_S8/S53_dom"/>
</dbReference>
<protein>
    <submittedName>
        <fullName evidence="8">S8 family serine peptidase</fullName>
    </submittedName>
</protein>
<dbReference type="RefSeq" id="WP_378981837.1">
    <property type="nucleotide sequence ID" value="NZ_JBHRVD010000001.1"/>
</dbReference>
<evidence type="ECO:0000256" key="6">
    <source>
        <dbReference type="SAM" id="Phobius"/>
    </source>
</evidence>
<proteinExistence type="inferred from homology"/>
<evidence type="ECO:0000313" key="9">
    <source>
        <dbReference type="Proteomes" id="UP001595648"/>
    </source>
</evidence>
<evidence type="ECO:0000256" key="1">
    <source>
        <dbReference type="ARBA" id="ARBA00011073"/>
    </source>
</evidence>
<keyword evidence="6" id="KW-0472">Membrane</keyword>
<dbReference type="Proteomes" id="UP001595648">
    <property type="component" value="Unassembled WGS sequence"/>
</dbReference>
<feature type="active site" description="Charge relay system" evidence="5">
    <location>
        <position position="399"/>
    </location>
</feature>
<evidence type="ECO:0000256" key="2">
    <source>
        <dbReference type="ARBA" id="ARBA00022670"/>
    </source>
</evidence>
<gene>
    <name evidence="8" type="ORF">ACFOJ9_23670</name>
</gene>
<evidence type="ECO:0000256" key="4">
    <source>
        <dbReference type="ARBA" id="ARBA00022825"/>
    </source>
</evidence>
<keyword evidence="2 5" id="KW-0645">Protease</keyword>